<comment type="similarity">
    <text evidence="1">Belongs to the bacterial solute-binding protein 8 family.</text>
</comment>
<dbReference type="PANTHER" id="PTHR30535:SF34">
    <property type="entry name" value="MOLYBDATE-BINDING PROTEIN MOLA"/>
    <property type="match status" value="1"/>
</dbReference>
<evidence type="ECO:0000259" key="3">
    <source>
        <dbReference type="PROSITE" id="PS50983"/>
    </source>
</evidence>
<name>A0ABW8SIM5_9CLOT</name>
<accession>A0ABW8SIM5</accession>
<dbReference type="InterPro" id="IPR002491">
    <property type="entry name" value="ABC_transptr_periplasmic_BD"/>
</dbReference>
<keyword evidence="5" id="KW-1185">Reference proteome</keyword>
<dbReference type="Gene3D" id="3.40.50.1980">
    <property type="entry name" value="Nitrogenase molybdenum iron protein domain"/>
    <property type="match status" value="2"/>
</dbReference>
<dbReference type="PROSITE" id="PS50983">
    <property type="entry name" value="FE_B12_PBP"/>
    <property type="match status" value="1"/>
</dbReference>
<dbReference type="RefSeq" id="WP_406791319.1">
    <property type="nucleotide sequence ID" value="NZ_JBJHZX010000007.1"/>
</dbReference>
<feature type="signal peptide" evidence="2">
    <location>
        <begin position="1"/>
        <end position="26"/>
    </location>
</feature>
<comment type="caution">
    <text evidence="4">The sequence shown here is derived from an EMBL/GenBank/DDBJ whole genome shotgun (WGS) entry which is preliminary data.</text>
</comment>
<dbReference type="Pfam" id="PF01497">
    <property type="entry name" value="Peripla_BP_2"/>
    <property type="match status" value="1"/>
</dbReference>
<keyword evidence="2" id="KW-0732">Signal</keyword>
<proteinExistence type="inferred from homology"/>
<reference evidence="4 5" key="1">
    <citation type="submission" date="2024-11" db="EMBL/GenBank/DDBJ databases">
        <authorList>
            <person name="Heng Y.C."/>
            <person name="Lim A.C.H."/>
            <person name="Lee J.K.Y."/>
            <person name="Kittelmann S."/>
        </authorList>
    </citation>
    <scope>NUCLEOTIDE SEQUENCE [LARGE SCALE GENOMIC DNA]</scope>
    <source>
        <strain evidence="4 5">WILCCON 0269</strain>
    </source>
</reference>
<feature type="domain" description="Fe/B12 periplasmic-binding" evidence="3">
    <location>
        <begin position="67"/>
        <end position="330"/>
    </location>
</feature>
<feature type="chain" id="PRO_5047032085" evidence="2">
    <location>
        <begin position="27"/>
        <end position="363"/>
    </location>
</feature>
<protein>
    <submittedName>
        <fullName evidence="4">ABC transporter substrate-binding protein</fullName>
    </submittedName>
</protein>
<dbReference type="PANTHER" id="PTHR30535">
    <property type="entry name" value="VITAMIN B12-BINDING PROTEIN"/>
    <property type="match status" value="1"/>
</dbReference>
<sequence>MKKRNSNIIIYTASALLLILSLSLSACGGKNGNNQAATETEISSSNKTISITDMAGRKVNIPSEINKISCIHPIPSHMVWRLAPKKLASIDNQFKDRLFFMKDEEVKRLTSLPITGTFNTGDMSREQMLTIKPDIIISLKKDTNLDKEQKDYSAPVVAASKDSLSDYEESWRLIGKLVGNEKEGNELADYWHKTIAKVTDNTSKIPENEKLKVYYAQSDINKTVGTKSIMASIIRDAGGINLYDTISISKADEQNESITASMEQILKFDPDVIIAKTSGARDEILSNPQWESINAVKNKRVYASLKYEMLDRIQSLMGLVWTANTLYPDKVNLDINKEVKTFYSKVYLYDNITDAQIHEEITK</sequence>
<organism evidence="4 5">
    <name type="scientific">Candidatus Clostridium eludens</name>
    <dbReference type="NCBI Taxonomy" id="3381663"/>
    <lineage>
        <taxon>Bacteria</taxon>
        <taxon>Bacillati</taxon>
        <taxon>Bacillota</taxon>
        <taxon>Clostridia</taxon>
        <taxon>Eubacteriales</taxon>
        <taxon>Clostridiaceae</taxon>
        <taxon>Clostridium</taxon>
    </lineage>
</organism>
<dbReference type="Proteomes" id="UP001623660">
    <property type="component" value="Unassembled WGS sequence"/>
</dbReference>
<evidence type="ECO:0000256" key="1">
    <source>
        <dbReference type="ARBA" id="ARBA00008814"/>
    </source>
</evidence>
<evidence type="ECO:0000313" key="5">
    <source>
        <dbReference type="Proteomes" id="UP001623660"/>
    </source>
</evidence>
<gene>
    <name evidence="4" type="ORF">ACJDU8_06395</name>
</gene>
<dbReference type="EMBL" id="JBJHZX010000007">
    <property type="protein sequence ID" value="MFL0195196.1"/>
    <property type="molecule type" value="Genomic_DNA"/>
</dbReference>
<evidence type="ECO:0000256" key="2">
    <source>
        <dbReference type="SAM" id="SignalP"/>
    </source>
</evidence>
<dbReference type="PROSITE" id="PS51257">
    <property type="entry name" value="PROKAR_LIPOPROTEIN"/>
    <property type="match status" value="1"/>
</dbReference>
<evidence type="ECO:0000313" key="4">
    <source>
        <dbReference type="EMBL" id="MFL0195196.1"/>
    </source>
</evidence>
<dbReference type="SUPFAM" id="SSF53807">
    <property type="entry name" value="Helical backbone' metal receptor"/>
    <property type="match status" value="1"/>
</dbReference>
<dbReference type="Gene3D" id="1.20.58.2180">
    <property type="match status" value="1"/>
</dbReference>
<dbReference type="InterPro" id="IPR050902">
    <property type="entry name" value="ABC_Transporter_SBP"/>
</dbReference>